<gene>
    <name evidence="7" type="ORF">SO802_032265</name>
</gene>
<protein>
    <recommendedName>
        <fullName evidence="6">Protein kinase domain-containing protein</fullName>
    </recommendedName>
</protein>
<keyword evidence="4" id="KW-0418">Kinase</keyword>
<dbReference type="Gene3D" id="1.10.510.10">
    <property type="entry name" value="Transferase(Phosphotransferase) domain 1"/>
    <property type="match status" value="1"/>
</dbReference>
<keyword evidence="8" id="KW-1185">Reference proteome</keyword>
<dbReference type="EMBL" id="JAZDWU010000011">
    <property type="protein sequence ID" value="KAK9987314.1"/>
    <property type="molecule type" value="Genomic_DNA"/>
</dbReference>
<keyword evidence="1" id="KW-0723">Serine/threonine-protein kinase</keyword>
<reference evidence="7 8" key="1">
    <citation type="submission" date="2024-01" db="EMBL/GenBank/DDBJ databases">
        <title>A telomere-to-telomere, gap-free genome of sweet tea (Lithocarpus litseifolius).</title>
        <authorList>
            <person name="Zhou J."/>
        </authorList>
    </citation>
    <scope>NUCLEOTIDE SEQUENCE [LARGE SCALE GENOMIC DNA]</scope>
    <source>
        <strain evidence="7">Zhou-2022a</strain>
        <tissue evidence="7">Leaf</tissue>
    </source>
</reference>
<dbReference type="Proteomes" id="UP001459277">
    <property type="component" value="Unassembled WGS sequence"/>
</dbReference>
<dbReference type="SUPFAM" id="SSF56112">
    <property type="entry name" value="Protein kinase-like (PK-like)"/>
    <property type="match status" value="1"/>
</dbReference>
<accession>A0AAW2BQX1</accession>
<comment type="caution">
    <text evidence="7">The sequence shown here is derived from an EMBL/GenBank/DDBJ whole genome shotgun (WGS) entry which is preliminary data.</text>
</comment>
<sequence>MPRRYCSADIWSVGCTVIEMATGKPPWSQQYQEVAALFHIGTTKSHPPIPEHLSAEAKDFLLKCLQKEPDLRHVASDLLQHPFVTGDYWESHPLSTSVMATSLGVCMQNGLKKTEWGMQFSGGFCCKAEELVCEHVVIIKEESNYLHRWGSFQG</sequence>
<organism evidence="7 8">
    <name type="scientific">Lithocarpus litseifolius</name>
    <dbReference type="NCBI Taxonomy" id="425828"/>
    <lineage>
        <taxon>Eukaryota</taxon>
        <taxon>Viridiplantae</taxon>
        <taxon>Streptophyta</taxon>
        <taxon>Embryophyta</taxon>
        <taxon>Tracheophyta</taxon>
        <taxon>Spermatophyta</taxon>
        <taxon>Magnoliopsida</taxon>
        <taxon>eudicotyledons</taxon>
        <taxon>Gunneridae</taxon>
        <taxon>Pentapetalae</taxon>
        <taxon>rosids</taxon>
        <taxon>fabids</taxon>
        <taxon>Fagales</taxon>
        <taxon>Fagaceae</taxon>
        <taxon>Lithocarpus</taxon>
    </lineage>
</organism>
<keyword evidence="3" id="KW-0547">Nucleotide-binding</keyword>
<keyword evidence="5" id="KW-0067">ATP-binding</keyword>
<dbReference type="InterPro" id="IPR011009">
    <property type="entry name" value="Kinase-like_dom_sf"/>
</dbReference>
<evidence type="ECO:0000313" key="8">
    <source>
        <dbReference type="Proteomes" id="UP001459277"/>
    </source>
</evidence>
<dbReference type="PANTHER" id="PTHR11584">
    <property type="entry name" value="SERINE/THREONINE PROTEIN KINASE"/>
    <property type="match status" value="1"/>
</dbReference>
<evidence type="ECO:0000256" key="1">
    <source>
        <dbReference type="ARBA" id="ARBA00022527"/>
    </source>
</evidence>
<dbReference type="AlphaFoldDB" id="A0AAW2BQX1"/>
<evidence type="ECO:0000256" key="2">
    <source>
        <dbReference type="ARBA" id="ARBA00022679"/>
    </source>
</evidence>
<dbReference type="InterPro" id="IPR000719">
    <property type="entry name" value="Prot_kinase_dom"/>
</dbReference>
<evidence type="ECO:0000256" key="3">
    <source>
        <dbReference type="ARBA" id="ARBA00022741"/>
    </source>
</evidence>
<evidence type="ECO:0000256" key="5">
    <source>
        <dbReference type="ARBA" id="ARBA00022840"/>
    </source>
</evidence>
<evidence type="ECO:0000259" key="6">
    <source>
        <dbReference type="PROSITE" id="PS50011"/>
    </source>
</evidence>
<dbReference type="PANTHER" id="PTHR11584:SF369">
    <property type="entry name" value="MITOGEN-ACTIVATED PROTEIN KINASE KINASE KINASE 19-RELATED"/>
    <property type="match status" value="1"/>
</dbReference>
<name>A0AAW2BQX1_9ROSI</name>
<dbReference type="GO" id="GO:0004674">
    <property type="term" value="F:protein serine/threonine kinase activity"/>
    <property type="evidence" value="ECO:0007669"/>
    <property type="project" value="UniProtKB-KW"/>
</dbReference>
<feature type="domain" description="Protein kinase" evidence="6">
    <location>
        <begin position="1"/>
        <end position="84"/>
    </location>
</feature>
<dbReference type="GO" id="GO:0005524">
    <property type="term" value="F:ATP binding"/>
    <property type="evidence" value="ECO:0007669"/>
    <property type="project" value="UniProtKB-KW"/>
</dbReference>
<proteinExistence type="predicted"/>
<dbReference type="PROSITE" id="PS50011">
    <property type="entry name" value="PROTEIN_KINASE_DOM"/>
    <property type="match status" value="1"/>
</dbReference>
<dbReference type="Pfam" id="PF00069">
    <property type="entry name" value="Pkinase"/>
    <property type="match status" value="1"/>
</dbReference>
<evidence type="ECO:0000313" key="7">
    <source>
        <dbReference type="EMBL" id="KAK9987314.1"/>
    </source>
</evidence>
<evidence type="ECO:0000256" key="4">
    <source>
        <dbReference type="ARBA" id="ARBA00022777"/>
    </source>
</evidence>
<keyword evidence="2" id="KW-0808">Transferase</keyword>